<dbReference type="RefSeq" id="WP_124087040.1">
    <property type="nucleotide sequence ID" value="NZ_UXAW01000071.1"/>
</dbReference>
<proteinExistence type="predicted"/>
<dbReference type="GO" id="GO:0004497">
    <property type="term" value="F:monooxygenase activity"/>
    <property type="evidence" value="ECO:0007669"/>
    <property type="project" value="UniProtKB-KW"/>
</dbReference>
<evidence type="ECO:0000259" key="1">
    <source>
        <dbReference type="Pfam" id="PF03992"/>
    </source>
</evidence>
<gene>
    <name evidence="2" type="ORF">XINFAN_02293</name>
</gene>
<dbReference type="InterPro" id="IPR007138">
    <property type="entry name" value="ABM_dom"/>
</dbReference>
<dbReference type="Pfam" id="PF03992">
    <property type="entry name" value="ABM"/>
    <property type="match status" value="1"/>
</dbReference>
<dbReference type="AlphaFoldDB" id="A0A3P5XEM6"/>
<dbReference type="Gene3D" id="3.30.70.100">
    <property type="match status" value="1"/>
</dbReference>
<organism evidence="2 3">
    <name type="scientific">Pseudogemmobacter humi</name>
    <dbReference type="NCBI Taxonomy" id="2483812"/>
    <lineage>
        <taxon>Bacteria</taxon>
        <taxon>Pseudomonadati</taxon>
        <taxon>Pseudomonadota</taxon>
        <taxon>Alphaproteobacteria</taxon>
        <taxon>Rhodobacterales</taxon>
        <taxon>Paracoccaceae</taxon>
        <taxon>Pseudogemmobacter</taxon>
    </lineage>
</organism>
<keyword evidence="3" id="KW-1185">Reference proteome</keyword>
<name>A0A3P5XEM6_9RHOB</name>
<protein>
    <submittedName>
        <fullName evidence="2">Antibiotic biosynthesis monooxygenase</fullName>
    </submittedName>
</protein>
<keyword evidence="2" id="KW-0560">Oxidoreductase</keyword>
<feature type="domain" description="ABM" evidence="1">
    <location>
        <begin position="15"/>
        <end position="64"/>
    </location>
</feature>
<dbReference type="InterPro" id="IPR011008">
    <property type="entry name" value="Dimeric_a/b-barrel"/>
</dbReference>
<accession>A0A3P5XEM6</accession>
<sequence>MSLRVTARITARDPEALIPLLHQLTEHSRNEPGCLDYGWYRKGAVFTSVELWQTPEAERAHNRTAFLDDLLCRIVPLLEGRPEVTRWENI</sequence>
<evidence type="ECO:0000313" key="3">
    <source>
        <dbReference type="Proteomes" id="UP000277498"/>
    </source>
</evidence>
<keyword evidence="2" id="KW-0503">Monooxygenase</keyword>
<dbReference type="EMBL" id="UXAW01000071">
    <property type="protein sequence ID" value="VDC29316.1"/>
    <property type="molecule type" value="Genomic_DNA"/>
</dbReference>
<reference evidence="2 3" key="1">
    <citation type="submission" date="2018-11" db="EMBL/GenBank/DDBJ databases">
        <authorList>
            <person name="Criscuolo A."/>
        </authorList>
    </citation>
    <scope>NUCLEOTIDE SEQUENCE [LARGE SCALE GENOMIC DNA]</scope>
    <source>
        <strain evidence="2">ACIP111625</strain>
    </source>
</reference>
<dbReference type="Proteomes" id="UP000277498">
    <property type="component" value="Unassembled WGS sequence"/>
</dbReference>
<evidence type="ECO:0000313" key="2">
    <source>
        <dbReference type="EMBL" id="VDC29316.1"/>
    </source>
</evidence>
<dbReference type="SUPFAM" id="SSF54909">
    <property type="entry name" value="Dimeric alpha+beta barrel"/>
    <property type="match status" value="1"/>
</dbReference>
<dbReference type="OrthoDB" id="287932at2"/>